<dbReference type="PROSITE" id="PS50878">
    <property type="entry name" value="RT_POL"/>
    <property type="match status" value="1"/>
</dbReference>
<protein>
    <recommendedName>
        <fullName evidence="1">Reverse transcriptase domain-containing protein</fullName>
    </recommendedName>
</protein>
<name>A0A6H5I7H9_9HYME</name>
<dbReference type="PANTHER" id="PTHR47510">
    <property type="entry name" value="REVERSE TRANSCRIPTASE DOMAIN-CONTAINING PROTEIN"/>
    <property type="match status" value="1"/>
</dbReference>
<dbReference type="EMBL" id="CADCXV010000700">
    <property type="protein sequence ID" value="CAB0033156.1"/>
    <property type="molecule type" value="Genomic_DNA"/>
</dbReference>
<feature type="domain" description="Reverse transcriptase" evidence="1">
    <location>
        <begin position="140"/>
        <end position="273"/>
    </location>
</feature>
<evidence type="ECO:0000259" key="1">
    <source>
        <dbReference type="PROSITE" id="PS50878"/>
    </source>
</evidence>
<dbReference type="Pfam" id="PF00078">
    <property type="entry name" value="RVT_1"/>
    <property type="match status" value="1"/>
</dbReference>
<reference evidence="2 3" key="1">
    <citation type="submission" date="2020-02" db="EMBL/GenBank/DDBJ databases">
        <authorList>
            <person name="Ferguson B K."/>
        </authorList>
    </citation>
    <scope>NUCLEOTIDE SEQUENCE [LARGE SCALE GENOMIC DNA]</scope>
</reference>
<dbReference type="PANTHER" id="PTHR47510:SF3">
    <property type="entry name" value="ENDO_EXONUCLEASE_PHOSPHATASE DOMAIN-CONTAINING PROTEIN"/>
    <property type="match status" value="1"/>
</dbReference>
<dbReference type="Proteomes" id="UP000479190">
    <property type="component" value="Unassembled WGS sequence"/>
</dbReference>
<dbReference type="AlphaFoldDB" id="A0A6H5I7H9"/>
<evidence type="ECO:0000313" key="3">
    <source>
        <dbReference type="Proteomes" id="UP000479190"/>
    </source>
</evidence>
<gene>
    <name evidence="2" type="ORF">TBRA_LOCUS5076</name>
</gene>
<dbReference type="InterPro" id="IPR000477">
    <property type="entry name" value="RT_dom"/>
</dbReference>
<evidence type="ECO:0000313" key="2">
    <source>
        <dbReference type="EMBL" id="CAB0033156.1"/>
    </source>
</evidence>
<organism evidence="2 3">
    <name type="scientific">Trichogramma brassicae</name>
    <dbReference type="NCBI Taxonomy" id="86971"/>
    <lineage>
        <taxon>Eukaryota</taxon>
        <taxon>Metazoa</taxon>
        <taxon>Ecdysozoa</taxon>
        <taxon>Arthropoda</taxon>
        <taxon>Hexapoda</taxon>
        <taxon>Insecta</taxon>
        <taxon>Pterygota</taxon>
        <taxon>Neoptera</taxon>
        <taxon>Endopterygota</taxon>
        <taxon>Hymenoptera</taxon>
        <taxon>Apocrita</taxon>
        <taxon>Proctotrupomorpha</taxon>
        <taxon>Chalcidoidea</taxon>
        <taxon>Trichogrammatidae</taxon>
        <taxon>Trichogramma</taxon>
    </lineage>
</organism>
<dbReference type="OrthoDB" id="7699669at2759"/>
<accession>A0A6H5I7H9</accession>
<proteinExistence type="predicted"/>
<sequence>MCELSVARKRCYRGFDLAGCDWASVCRCESVDQKVDLLTRTITALYDQHAPYNDVVRRTRTKPWYSPKLRKLAPPRWLEIRLGEHSEEGELTTTERDTRYFATFSGPQLVMPLVGIIVSVFVNALTQPRSGECWASSDLARELTGVFPSAWKTAILRPVSQKSSPRGAGDFRPISLLCAMSKILERLAHAQFVDYSESGQIIDRYQSGFREGHSTQTALMRIMDDVKEAVESQEVTLLAAVDLSRAFDVINHSILLNKLKHLGWSDLACRWVQ</sequence>
<keyword evidence="3" id="KW-1185">Reference proteome</keyword>